<sequence>MSAVTEIVQFNPKKDLNFDDAAHRLTRTIAQQSGVTRVRYARRHEDPLKGAIFIDWRALSDHKAFMEKEYYGPFLEVVRHLVDGPLSIYHVPFHPHPPTVLDNLDGRGRSKVAEVVHAYFPLSITSVQQQEILADVQQFIDQINPKGASGEHAHGFALEDVEFKGEKCRALVLVLGWDSVEAHHAYRQTEDFAKNIPLLRNLPGLKGMEMWHVMNRETKV</sequence>
<dbReference type="InterPro" id="IPR011008">
    <property type="entry name" value="Dimeric_a/b-barrel"/>
</dbReference>
<dbReference type="HOGENOM" id="CLU_081631_2_2_1"/>
<keyword evidence="2" id="KW-1185">Reference proteome</keyword>
<proteinExistence type="predicted"/>
<dbReference type="SUPFAM" id="SSF54909">
    <property type="entry name" value="Dimeric alpha+beta barrel"/>
    <property type="match status" value="1"/>
</dbReference>
<evidence type="ECO:0008006" key="3">
    <source>
        <dbReference type="Google" id="ProtNLM"/>
    </source>
</evidence>
<name>W3XIT9_PESFW</name>
<accession>W3XIT9</accession>
<dbReference type="InParanoid" id="W3XIT9"/>
<dbReference type="Proteomes" id="UP000030651">
    <property type="component" value="Unassembled WGS sequence"/>
</dbReference>
<protein>
    <recommendedName>
        <fullName evidence="3">ABM domain-containing protein</fullName>
    </recommendedName>
</protein>
<reference evidence="2" key="1">
    <citation type="journal article" date="2015" name="BMC Genomics">
        <title>Genomic and transcriptomic analysis of the endophytic fungus Pestalotiopsis fici reveals its lifestyle and high potential for synthesis of natural products.</title>
        <authorList>
            <person name="Wang X."/>
            <person name="Zhang X."/>
            <person name="Liu L."/>
            <person name="Xiang M."/>
            <person name="Wang W."/>
            <person name="Sun X."/>
            <person name="Che Y."/>
            <person name="Guo L."/>
            <person name="Liu G."/>
            <person name="Guo L."/>
            <person name="Wang C."/>
            <person name="Yin W.B."/>
            <person name="Stadler M."/>
            <person name="Zhang X."/>
            <person name="Liu X."/>
        </authorList>
    </citation>
    <scope>NUCLEOTIDE SEQUENCE [LARGE SCALE GENOMIC DNA]</scope>
    <source>
        <strain evidence="2">W106-1 / CGMCC3.15140</strain>
    </source>
</reference>
<evidence type="ECO:0000313" key="1">
    <source>
        <dbReference type="EMBL" id="ETS85935.1"/>
    </source>
</evidence>
<dbReference type="EMBL" id="KI912110">
    <property type="protein sequence ID" value="ETS85935.1"/>
    <property type="molecule type" value="Genomic_DNA"/>
</dbReference>
<dbReference type="KEGG" id="pfy:PFICI_03960"/>
<organism evidence="1 2">
    <name type="scientific">Pestalotiopsis fici (strain W106-1 / CGMCC3.15140)</name>
    <dbReference type="NCBI Taxonomy" id="1229662"/>
    <lineage>
        <taxon>Eukaryota</taxon>
        <taxon>Fungi</taxon>
        <taxon>Dikarya</taxon>
        <taxon>Ascomycota</taxon>
        <taxon>Pezizomycotina</taxon>
        <taxon>Sordariomycetes</taxon>
        <taxon>Xylariomycetidae</taxon>
        <taxon>Amphisphaeriales</taxon>
        <taxon>Sporocadaceae</taxon>
        <taxon>Pestalotiopsis</taxon>
    </lineage>
</organism>
<evidence type="ECO:0000313" key="2">
    <source>
        <dbReference type="Proteomes" id="UP000030651"/>
    </source>
</evidence>
<dbReference type="GeneID" id="19268973"/>
<dbReference type="OrthoDB" id="3830579at2759"/>
<dbReference type="AlphaFoldDB" id="W3XIT9"/>
<dbReference type="OMA" id="TEFSYVT"/>
<gene>
    <name evidence="1" type="ORF">PFICI_03960</name>
</gene>
<dbReference type="eggNOG" id="ENOG502SUTN">
    <property type="taxonomic scope" value="Eukaryota"/>
</dbReference>
<dbReference type="Gene3D" id="3.30.70.100">
    <property type="match status" value="2"/>
</dbReference>
<dbReference type="RefSeq" id="XP_007830732.1">
    <property type="nucleotide sequence ID" value="XM_007832541.1"/>
</dbReference>